<sequence length="125" mass="13481">MGRPVAAAVGELHTHLVSCASRLSSFRHARCPHHPTSRDRTSCARRTRAPAPRCLSGRGHGATEEDDEEEAMRQGRVAEWGGADRSVVVLMPMACCSAARETGRAILAGGYMGCWRSRIVDCGGY</sequence>
<dbReference type="AlphaFoldDB" id="A0A804NDL2"/>
<evidence type="ECO:0000313" key="2">
    <source>
        <dbReference type="EnsemblPlants" id="Zm00001eb153430_P001"/>
    </source>
</evidence>
<feature type="region of interest" description="Disordered" evidence="1">
    <location>
        <begin position="53"/>
        <end position="74"/>
    </location>
</feature>
<evidence type="ECO:0000313" key="3">
    <source>
        <dbReference type="Proteomes" id="UP000007305"/>
    </source>
</evidence>
<reference evidence="2" key="2">
    <citation type="submission" date="2019-07" db="EMBL/GenBank/DDBJ databases">
        <authorList>
            <person name="Seetharam A."/>
            <person name="Woodhouse M."/>
            <person name="Cannon E."/>
        </authorList>
    </citation>
    <scope>NUCLEOTIDE SEQUENCE [LARGE SCALE GENOMIC DNA]</scope>
    <source>
        <strain evidence="2">cv. B73</strain>
    </source>
</reference>
<dbReference type="Gramene" id="Zm00001eb153430_T001">
    <property type="protein sequence ID" value="Zm00001eb153430_P001"/>
    <property type="gene ID" value="Zm00001eb153430"/>
</dbReference>
<accession>A0A804NDL2</accession>
<organism evidence="2 3">
    <name type="scientific">Zea mays</name>
    <name type="common">Maize</name>
    <dbReference type="NCBI Taxonomy" id="4577"/>
    <lineage>
        <taxon>Eukaryota</taxon>
        <taxon>Viridiplantae</taxon>
        <taxon>Streptophyta</taxon>
        <taxon>Embryophyta</taxon>
        <taxon>Tracheophyta</taxon>
        <taxon>Spermatophyta</taxon>
        <taxon>Magnoliopsida</taxon>
        <taxon>Liliopsida</taxon>
        <taxon>Poales</taxon>
        <taxon>Poaceae</taxon>
        <taxon>PACMAD clade</taxon>
        <taxon>Panicoideae</taxon>
        <taxon>Andropogonodae</taxon>
        <taxon>Andropogoneae</taxon>
        <taxon>Tripsacinae</taxon>
        <taxon>Zea</taxon>
    </lineage>
</organism>
<protein>
    <submittedName>
        <fullName evidence="2">Uncharacterized protein</fullName>
    </submittedName>
</protein>
<dbReference type="EnsemblPlants" id="Zm00001eb153430_T001">
    <property type="protein sequence ID" value="Zm00001eb153430_P001"/>
    <property type="gene ID" value="Zm00001eb153430"/>
</dbReference>
<reference evidence="2" key="3">
    <citation type="submission" date="2021-05" db="UniProtKB">
        <authorList>
            <consortium name="EnsemblPlants"/>
        </authorList>
    </citation>
    <scope>IDENTIFICATION</scope>
    <source>
        <strain evidence="2">cv. B73</strain>
    </source>
</reference>
<evidence type="ECO:0000256" key="1">
    <source>
        <dbReference type="SAM" id="MobiDB-lite"/>
    </source>
</evidence>
<dbReference type="Proteomes" id="UP000007305">
    <property type="component" value="Chromosome 3"/>
</dbReference>
<keyword evidence="3" id="KW-1185">Reference proteome</keyword>
<dbReference type="InParanoid" id="A0A804NDL2"/>
<reference evidence="3" key="1">
    <citation type="submission" date="2015-12" db="EMBL/GenBank/DDBJ databases">
        <title>Update maize B73 reference genome by single molecule sequencing technologies.</title>
        <authorList>
            <consortium name="Maize Genome Sequencing Project"/>
            <person name="Ware D."/>
        </authorList>
    </citation>
    <scope>NUCLEOTIDE SEQUENCE [LARGE SCALE GENOMIC DNA]</scope>
    <source>
        <strain evidence="3">cv. B73</strain>
    </source>
</reference>
<name>A0A804NDL2_MAIZE</name>
<proteinExistence type="predicted"/>